<dbReference type="Pfam" id="PF13522">
    <property type="entry name" value="GATase_6"/>
    <property type="match status" value="1"/>
</dbReference>
<organism evidence="6 7">
    <name type="scientific">Mycolicibacterium iranicum</name>
    <name type="common">Mycobacterium iranicum</name>
    <dbReference type="NCBI Taxonomy" id="912594"/>
    <lineage>
        <taxon>Bacteria</taxon>
        <taxon>Bacillati</taxon>
        <taxon>Actinomycetota</taxon>
        <taxon>Actinomycetes</taxon>
        <taxon>Mycobacteriales</taxon>
        <taxon>Mycobacteriaceae</taxon>
        <taxon>Mycolicibacterium</taxon>
    </lineage>
</organism>
<dbReference type="STRING" id="912594.AWC12_16575"/>
<dbReference type="InterPro" id="IPR029055">
    <property type="entry name" value="Ntn_hydrolases_N"/>
</dbReference>
<dbReference type="GO" id="GO:0004360">
    <property type="term" value="F:glutamine-fructose-6-phosphate transaminase (isomerizing) activity"/>
    <property type="evidence" value="ECO:0007669"/>
    <property type="project" value="UniProtKB-EC"/>
</dbReference>
<dbReference type="AlphaFoldDB" id="A0A178LRX8"/>
<dbReference type="OrthoDB" id="9763290at2"/>
<accession>A0A178LRX8</accession>
<comment type="caution">
    <text evidence="6">The sequence shown here is derived from an EMBL/GenBank/DDBJ whole genome shotgun (WGS) entry which is preliminary data.</text>
</comment>
<keyword evidence="3 6" id="KW-0808">Transferase</keyword>
<reference evidence="6 7" key="1">
    <citation type="submission" date="2016-04" db="EMBL/GenBank/DDBJ databases">
        <title>Draft Genome Sequences of Staphylococcus capitis Strain H36, S. capitis Strain H65, S. cohnii Strain H62, S. hominis Strain H69, Mycobacterium iranicum Strain H39, Plantibacter sp. Strain H53, Pseudomonas oryzihabitans Strain H72, and Microbacterium sp. Strain H83, isolated from residential settings.</title>
        <authorList>
            <person name="Lymperopoulou D."/>
            <person name="Adams R.I."/>
            <person name="Lindow S."/>
            <person name="Coil D.A."/>
            <person name="Jospin G."/>
            <person name="Eisen J.A."/>
        </authorList>
    </citation>
    <scope>NUCLEOTIDE SEQUENCE [LARGE SCALE GENOMIC DNA]</scope>
    <source>
        <strain evidence="6 7">H39</strain>
    </source>
</reference>
<evidence type="ECO:0000256" key="2">
    <source>
        <dbReference type="ARBA" id="ARBA00012916"/>
    </source>
</evidence>
<feature type="domain" description="Glutamine amidotransferase type-2" evidence="5">
    <location>
        <begin position="2"/>
        <end position="302"/>
    </location>
</feature>
<evidence type="ECO:0000256" key="1">
    <source>
        <dbReference type="ARBA" id="ARBA00001031"/>
    </source>
</evidence>
<evidence type="ECO:0000259" key="5">
    <source>
        <dbReference type="PROSITE" id="PS51278"/>
    </source>
</evidence>
<evidence type="ECO:0000256" key="4">
    <source>
        <dbReference type="ARBA" id="ARBA00022962"/>
    </source>
</evidence>
<dbReference type="PANTHER" id="PTHR10937">
    <property type="entry name" value="GLUCOSAMINE--FRUCTOSE-6-PHOSPHATE AMINOTRANSFERASE, ISOMERIZING"/>
    <property type="match status" value="1"/>
</dbReference>
<sequence>MCGIVGLHLRTAELYPRLGQLLTGMLCEMGDRGGDSAGVAVYGDPNWSPPGHGCVSVADLGTGLTETTTQVAASVGAALGVDVVGSAVGVSHVLSAAADSEMLLSAVRAAYPDALIAGFGSDMAVLKGVGHPRVLTHGWGLANAAGWQGVGHTRMATESAVTPSGCHPYAVGSGQCMVHNGSFANHATIRRELRAGGVVFDSENDTEVGARFIAKQLSEGRDVEGALKELCATFDGFYTLLVSNRDSFAVVRDAIACKPAVIAETDEWVAMGSEYRALAGLPGVEKAKIWEPEPEVVYAWSR</sequence>
<dbReference type="EC" id="2.6.1.16" evidence="2"/>
<evidence type="ECO:0000313" key="6">
    <source>
        <dbReference type="EMBL" id="OAN36400.1"/>
    </source>
</evidence>
<dbReference type="Gene3D" id="3.60.20.10">
    <property type="entry name" value="Glutamine Phosphoribosylpyrophosphate, subunit 1, domain 1"/>
    <property type="match status" value="1"/>
</dbReference>
<evidence type="ECO:0000256" key="3">
    <source>
        <dbReference type="ARBA" id="ARBA00022679"/>
    </source>
</evidence>
<dbReference type="RefSeq" id="WP_064283247.1">
    <property type="nucleotide sequence ID" value="NZ_LWCS01000034.1"/>
</dbReference>
<evidence type="ECO:0000313" key="7">
    <source>
        <dbReference type="Proteomes" id="UP000078396"/>
    </source>
</evidence>
<proteinExistence type="predicted"/>
<dbReference type="eggNOG" id="COG0449">
    <property type="taxonomic scope" value="Bacteria"/>
</dbReference>
<dbReference type="InterPro" id="IPR017932">
    <property type="entry name" value="GATase_2_dom"/>
</dbReference>
<name>A0A178LRX8_MYCIR</name>
<protein>
    <recommendedName>
        <fullName evidence="2">glutamine--fructose-6-phosphate transaminase (isomerizing)</fullName>
        <ecNumber evidence="2">2.6.1.16</ecNumber>
    </recommendedName>
</protein>
<comment type="catalytic activity">
    <reaction evidence="1">
        <text>D-fructose 6-phosphate + L-glutamine = D-glucosamine 6-phosphate + L-glutamate</text>
        <dbReference type="Rhea" id="RHEA:13237"/>
        <dbReference type="ChEBI" id="CHEBI:29985"/>
        <dbReference type="ChEBI" id="CHEBI:58359"/>
        <dbReference type="ChEBI" id="CHEBI:58725"/>
        <dbReference type="ChEBI" id="CHEBI:61527"/>
        <dbReference type="EC" id="2.6.1.16"/>
    </reaction>
</comment>
<keyword evidence="4 6" id="KW-0315">Glutamine amidotransferase</keyword>
<dbReference type="PROSITE" id="PS51278">
    <property type="entry name" value="GATASE_TYPE_2"/>
    <property type="match status" value="1"/>
</dbReference>
<gene>
    <name evidence="6" type="ORF">A4X20_24710</name>
</gene>
<dbReference type="EMBL" id="LWCS01000034">
    <property type="protein sequence ID" value="OAN36400.1"/>
    <property type="molecule type" value="Genomic_DNA"/>
</dbReference>
<dbReference type="SUPFAM" id="SSF56235">
    <property type="entry name" value="N-terminal nucleophile aminohydrolases (Ntn hydrolases)"/>
    <property type="match status" value="1"/>
</dbReference>
<dbReference type="Proteomes" id="UP000078396">
    <property type="component" value="Unassembled WGS sequence"/>
</dbReference>